<dbReference type="EMBL" id="JANUHC010000005">
    <property type="protein sequence ID" value="MCS0630667.1"/>
    <property type="molecule type" value="Genomic_DNA"/>
</dbReference>
<evidence type="ECO:0000313" key="3">
    <source>
        <dbReference type="EMBL" id="MCS0630667.1"/>
    </source>
</evidence>
<evidence type="ECO:0000256" key="1">
    <source>
        <dbReference type="SAM" id="Phobius"/>
    </source>
</evidence>
<keyword evidence="3" id="KW-0808">Transferase</keyword>
<keyword evidence="1" id="KW-1133">Transmembrane helix</keyword>
<gene>
    <name evidence="3" type="ORF">NX786_15120</name>
</gene>
<keyword evidence="1" id="KW-0812">Transmembrane</keyword>
<dbReference type="InterPro" id="IPR050879">
    <property type="entry name" value="Acyltransferase_3"/>
</dbReference>
<feature type="transmembrane region" description="Helical" evidence="1">
    <location>
        <begin position="94"/>
        <end position="118"/>
    </location>
</feature>
<dbReference type="Pfam" id="PF01757">
    <property type="entry name" value="Acyl_transf_3"/>
    <property type="match status" value="1"/>
</dbReference>
<dbReference type="PANTHER" id="PTHR23028">
    <property type="entry name" value="ACETYLTRANSFERASE"/>
    <property type="match status" value="1"/>
</dbReference>
<feature type="transmembrane region" description="Helical" evidence="1">
    <location>
        <begin position="298"/>
        <end position="315"/>
    </location>
</feature>
<reference evidence="3" key="1">
    <citation type="submission" date="2022-08" db="EMBL/GenBank/DDBJ databases">
        <title>Reclassification of Massilia species as members of the genera Telluria, Duganella, Pseudoduganella, Mokoshia gen. nov. and Zemynaea gen. nov. using orthogonal and non-orthogonal genome-based approaches.</title>
        <authorList>
            <person name="Bowman J.P."/>
        </authorList>
    </citation>
    <scope>NUCLEOTIDE SEQUENCE</scope>
    <source>
        <strain evidence="3">LMG 11547</strain>
    </source>
</reference>
<feature type="domain" description="Acyltransferase 3" evidence="2">
    <location>
        <begin position="15"/>
        <end position="335"/>
    </location>
</feature>
<feature type="transmembrane region" description="Helical" evidence="1">
    <location>
        <begin position="20"/>
        <end position="37"/>
    </location>
</feature>
<comment type="caution">
    <text evidence="3">The sequence shown here is derived from an EMBL/GenBank/DDBJ whole genome shotgun (WGS) entry which is preliminary data.</text>
</comment>
<accession>A0ABT2BZW2</accession>
<keyword evidence="1" id="KW-0472">Membrane</keyword>
<evidence type="ECO:0000259" key="2">
    <source>
        <dbReference type="Pfam" id="PF01757"/>
    </source>
</evidence>
<feature type="transmembrane region" description="Helical" evidence="1">
    <location>
        <begin position="194"/>
        <end position="214"/>
    </location>
</feature>
<keyword evidence="4" id="KW-1185">Reference proteome</keyword>
<dbReference type="PANTHER" id="PTHR23028:SF53">
    <property type="entry name" value="ACYL_TRANSF_3 DOMAIN-CONTAINING PROTEIN"/>
    <property type="match status" value="1"/>
</dbReference>
<keyword evidence="3" id="KW-0012">Acyltransferase</keyword>
<feature type="transmembrane region" description="Helical" evidence="1">
    <location>
        <begin position="57"/>
        <end position="73"/>
    </location>
</feature>
<feature type="transmembrane region" description="Helical" evidence="1">
    <location>
        <begin position="321"/>
        <end position="342"/>
    </location>
</feature>
<sequence length="373" mass="41512">MNPRTLDQATASHDNGFNLVRLVCATLVVVFHAFPMNSARPGASDPVSPLLAPHTDLGALAVGVFFLISGIFISQSWERDPHLGRYVLRRVARIVPGLFVCLLVMTVLAVCLFSGTGWRGLLDPAPWRYIFGNTVLHWLRYIIPPEELKLPGVFSGETLNGPLWTLYWEGRMYVVVALVGLSAALPLRTWMRGAALFLLAAANLFPDVLSGYIWEVRLWSLFLTGMLIHTLGRDLRIGWRHVACALALVALDWTRSQALTPNPLTWFGIFLVAGTLALTVGTARLPFARHLQRHDYSYGIYIYHWPVLLALRTAFAPLGHWRLLALGLVVTGVLAVLSWHFVEAPALRAIRRRLRRASPSEGDQRQPAGLHQG</sequence>
<dbReference type="InterPro" id="IPR002656">
    <property type="entry name" value="Acyl_transf_3_dom"/>
</dbReference>
<evidence type="ECO:0000313" key="4">
    <source>
        <dbReference type="Proteomes" id="UP001165263"/>
    </source>
</evidence>
<name>A0ABT2BZW2_9BURK</name>
<feature type="transmembrane region" description="Helical" evidence="1">
    <location>
        <begin position="170"/>
        <end position="187"/>
    </location>
</feature>
<dbReference type="GO" id="GO:0016746">
    <property type="term" value="F:acyltransferase activity"/>
    <property type="evidence" value="ECO:0007669"/>
    <property type="project" value="UniProtKB-KW"/>
</dbReference>
<dbReference type="Proteomes" id="UP001165263">
    <property type="component" value="Unassembled WGS sequence"/>
</dbReference>
<organism evidence="3 4">
    <name type="scientific">Telluria mixta</name>
    <dbReference type="NCBI Taxonomy" id="34071"/>
    <lineage>
        <taxon>Bacteria</taxon>
        <taxon>Pseudomonadati</taxon>
        <taxon>Pseudomonadota</taxon>
        <taxon>Betaproteobacteria</taxon>
        <taxon>Burkholderiales</taxon>
        <taxon>Oxalobacteraceae</taxon>
        <taxon>Telluria group</taxon>
        <taxon>Telluria</taxon>
    </lineage>
</organism>
<dbReference type="RefSeq" id="WP_259449769.1">
    <property type="nucleotide sequence ID" value="NZ_CP119520.1"/>
</dbReference>
<feature type="transmembrane region" description="Helical" evidence="1">
    <location>
        <begin position="264"/>
        <end position="286"/>
    </location>
</feature>
<proteinExistence type="predicted"/>
<protein>
    <submittedName>
        <fullName evidence="3">Acyltransferase</fullName>
    </submittedName>
</protein>